<dbReference type="PANTHER" id="PTHR40260:SF2">
    <property type="entry name" value="BLR8190 PROTEIN"/>
    <property type="match status" value="1"/>
</dbReference>
<dbReference type="Pfam" id="PF07110">
    <property type="entry name" value="EthD"/>
    <property type="match status" value="1"/>
</dbReference>
<feature type="domain" description="EthD" evidence="1">
    <location>
        <begin position="12"/>
        <end position="87"/>
    </location>
</feature>
<protein>
    <submittedName>
        <fullName evidence="2">EthD family reductase</fullName>
    </submittedName>
</protein>
<dbReference type="GO" id="GO:0016491">
    <property type="term" value="F:oxidoreductase activity"/>
    <property type="evidence" value="ECO:0007669"/>
    <property type="project" value="InterPro"/>
</dbReference>
<gene>
    <name evidence="3" type="ORF">KHB02_016165</name>
    <name evidence="2" type="ORF">KHB02_36715</name>
</gene>
<dbReference type="Proteomes" id="UP000677265">
    <property type="component" value="Unassembled WGS sequence"/>
</dbReference>
<name>A0A942T8F1_9BACI</name>
<dbReference type="PANTHER" id="PTHR40260">
    <property type="entry name" value="BLR8190 PROTEIN"/>
    <property type="match status" value="1"/>
</dbReference>
<dbReference type="EMBL" id="JAGYPE010000007">
    <property type="protein sequence ID" value="MBS4186918.1"/>
    <property type="molecule type" value="Genomic_DNA"/>
</dbReference>
<evidence type="ECO:0000313" key="4">
    <source>
        <dbReference type="Proteomes" id="UP000677265"/>
    </source>
</evidence>
<organism evidence="2">
    <name type="scientific">Neobacillus citreus</name>
    <dbReference type="NCBI Taxonomy" id="2833578"/>
    <lineage>
        <taxon>Bacteria</taxon>
        <taxon>Bacillati</taxon>
        <taxon>Bacillota</taxon>
        <taxon>Bacilli</taxon>
        <taxon>Bacillales</taxon>
        <taxon>Bacillaceae</taxon>
        <taxon>Neobacillus</taxon>
    </lineage>
</organism>
<evidence type="ECO:0000313" key="2">
    <source>
        <dbReference type="EMBL" id="MBS4186918.1"/>
    </source>
</evidence>
<dbReference type="SUPFAM" id="SSF54909">
    <property type="entry name" value="Dimeric alpha+beta barrel"/>
    <property type="match status" value="1"/>
</dbReference>
<dbReference type="InterPro" id="IPR009799">
    <property type="entry name" value="EthD_dom"/>
</dbReference>
<dbReference type="RefSeq" id="WP_213146672.1">
    <property type="nucleotide sequence ID" value="NZ_JAGYPE020000029.1"/>
</dbReference>
<dbReference type="AlphaFoldDB" id="A0A942T8F1"/>
<evidence type="ECO:0000259" key="1">
    <source>
        <dbReference type="Pfam" id="PF07110"/>
    </source>
</evidence>
<dbReference type="EMBL" id="JAGYPE020000029">
    <property type="protein sequence ID" value="MCH6267059.1"/>
    <property type="molecule type" value="Genomic_DNA"/>
</dbReference>
<proteinExistence type="predicted"/>
<dbReference type="InterPro" id="IPR011008">
    <property type="entry name" value="Dimeric_a/b-barrel"/>
</dbReference>
<dbReference type="Gene3D" id="3.30.70.100">
    <property type="match status" value="1"/>
</dbReference>
<sequence length="100" mass="11320">MAKLVVIYDQPKDQEGFENYYFNVHIPLAEKLPNITGAEVHRVLQKQNTSDNQYLLAELHFENPAILAQSLASPEGREVQADVANMMQFLNKPPVVLIVD</sequence>
<comment type="caution">
    <text evidence="2">The sequence shown here is derived from an EMBL/GenBank/DDBJ whole genome shotgun (WGS) entry which is preliminary data.</text>
</comment>
<accession>A0A942T8F1</accession>
<evidence type="ECO:0000313" key="3">
    <source>
        <dbReference type="EMBL" id="MCH6267059.1"/>
    </source>
</evidence>
<keyword evidence="4" id="KW-1185">Reference proteome</keyword>
<reference evidence="2" key="1">
    <citation type="submission" date="2021-05" db="EMBL/GenBank/DDBJ databases">
        <title>Novel Bacillus species.</title>
        <authorList>
            <person name="Liu G."/>
        </authorList>
    </citation>
    <scope>NUCLEOTIDE SEQUENCE</scope>
    <source>
        <strain evidence="2 4">FJAT-50051</strain>
    </source>
</reference>
<dbReference type="NCBIfam" id="TIGR02118">
    <property type="entry name" value="EthD family reductase"/>
    <property type="match status" value="1"/>
</dbReference>